<evidence type="ECO:0000256" key="1">
    <source>
        <dbReference type="SAM" id="Phobius"/>
    </source>
</evidence>
<keyword evidence="1" id="KW-0472">Membrane</keyword>
<comment type="caution">
    <text evidence="3">The sequence shown here is derived from an EMBL/GenBank/DDBJ whole genome shotgun (WGS) entry which is preliminary data.</text>
</comment>
<gene>
    <name evidence="3" type="ORF">ACFQWG_03980</name>
</gene>
<keyword evidence="4" id="KW-1185">Reference proteome</keyword>
<feature type="domain" description="G" evidence="2">
    <location>
        <begin position="61"/>
        <end position="171"/>
    </location>
</feature>
<dbReference type="Proteomes" id="UP001596527">
    <property type="component" value="Unassembled WGS sequence"/>
</dbReference>
<name>A0ABW2SKJ3_9ACTO</name>
<keyword evidence="1" id="KW-0812">Transmembrane</keyword>
<reference evidence="4" key="1">
    <citation type="journal article" date="2019" name="Int. J. Syst. Evol. Microbiol.">
        <title>The Global Catalogue of Microorganisms (GCM) 10K type strain sequencing project: providing services to taxonomists for standard genome sequencing and annotation.</title>
        <authorList>
            <consortium name="The Broad Institute Genomics Platform"/>
            <consortium name="The Broad Institute Genome Sequencing Center for Infectious Disease"/>
            <person name="Wu L."/>
            <person name="Ma J."/>
        </authorList>
    </citation>
    <scope>NUCLEOTIDE SEQUENCE [LARGE SCALE GENOMIC DNA]</scope>
    <source>
        <strain evidence="4">CCUG 56698</strain>
    </source>
</reference>
<evidence type="ECO:0000259" key="2">
    <source>
        <dbReference type="Pfam" id="PF01926"/>
    </source>
</evidence>
<dbReference type="PANTHER" id="PTHR42698:SF1">
    <property type="entry name" value="GTPASE ERA, MITOCHONDRIAL"/>
    <property type="match status" value="1"/>
</dbReference>
<protein>
    <submittedName>
        <fullName evidence="3">GTPase family protein</fullName>
    </submittedName>
</protein>
<dbReference type="Pfam" id="PF01926">
    <property type="entry name" value="MMR_HSR1"/>
    <property type="match status" value="1"/>
</dbReference>
<sequence>MRAPWTGRASRSADPAERIDALAQAMDLLDGDVPAEVVDEVAAALERADGRWGLDPSTTVAALVGATGSGKSSLFNALTGADLAEVGVLRPTTTQPLAAVRPGHDVAELVDWIGVSRRVLVPGGAGLPEGLVLIDLPDIDSVSEANREVAGRLSRRVDLLVWVFDPQKYADHVVHSDWVAPLARHAGATVVALAQADLLDGPGRAAVEADLARLLAEDGVPAPRVVSTSVLTGEGIEELREILTSTAEHVRRDGLRVQGALDEAVERVAEALGPGRADLPDLDPDGLARAVADAAGRAAGTPRVARAVGGAYRHRALRECGWLPVRWVGRFRADPLVRLHLGRGSAGGSVTSVPAETGSAGTTAAAELSTGVRRVADRLGRGRPPAWDRRLHRVARTAAEGLAPELDRAISDADLGLSRDPRWWGWMNAAQWLGWAAALAGLVWILGAGAADRFLLVTWTPPAWRGLPVPTWLVLGGVAVTLLVVGIGAVGAAIGWRRRARRARTALDDAVEEVVGARLVVPLVEEDRRQHAVLDALSRAARLR</sequence>
<organism evidence="3 4">
    <name type="scientific">Schaalia naturae</name>
    <dbReference type="NCBI Taxonomy" id="635203"/>
    <lineage>
        <taxon>Bacteria</taxon>
        <taxon>Bacillati</taxon>
        <taxon>Actinomycetota</taxon>
        <taxon>Actinomycetes</taxon>
        <taxon>Actinomycetales</taxon>
        <taxon>Actinomycetaceae</taxon>
        <taxon>Schaalia</taxon>
    </lineage>
</organism>
<dbReference type="SUPFAM" id="SSF52540">
    <property type="entry name" value="P-loop containing nucleoside triphosphate hydrolases"/>
    <property type="match status" value="1"/>
</dbReference>
<feature type="transmembrane region" description="Helical" evidence="1">
    <location>
        <begin position="432"/>
        <end position="451"/>
    </location>
</feature>
<accession>A0ABW2SKJ3</accession>
<dbReference type="RefSeq" id="WP_380972326.1">
    <property type="nucleotide sequence ID" value="NZ_JBHTEF010000001.1"/>
</dbReference>
<dbReference type="InterPro" id="IPR027417">
    <property type="entry name" value="P-loop_NTPase"/>
</dbReference>
<dbReference type="PANTHER" id="PTHR42698">
    <property type="entry name" value="GTPASE ERA"/>
    <property type="match status" value="1"/>
</dbReference>
<proteinExistence type="predicted"/>
<keyword evidence="1" id="KW-1133">Transmembrane helix</keyword>
<dbReference type="InterPro" id="IPR006073">
    <property type="entry name" value="GTP-bd"/>
</dbReference>
<evidence type="ECO:0000313" key="4">
    <source>
        <dbReference type="Proteomes" id="UP001596527"/>
    </source>
</evidence>
<dbReference type="EMBL" id="JBHTEF010000001">
    <property type="protein sequence ID" value="MFC7580380.1"/>
    <property type="molecule type" value="Genomic_DNA"/>
</dbReference>
<evidence type="ECO:0000313" key="3">
    <source>
        <dbReference type="EMBL" id="MFC7580380.1"/>
    </source>
</evidence>
<feature type="transmembrane region" description="Helical" evidence="1">
    <location>
        <begin position="471"/>
        <end position="494"/>
    </location>
</feature>
<dbReference type="Gene3D" id="3.40.50.300">
    <property type="entry name" value="P-loop containing nucleotide triphosphate hydrolases"/>
    <property type="match status" value="1"/>
</dbReference>
<dbReference type="InterPro" id="IPR005662">
    <property type="entry name" value="GTPase_Era-like"/>
</dbReference>